<evidence type="ECO:0000313" key="1">
    <source>
        <dbReference type="EMBL" id="GJT46270.1"/>
    </source>
</evidence>
<dbReference type="InterPro" id="IPR036397">
    <property type="entry name" value="RNaseH_sf"/>
</dbReference>
<proteinExistence type="predicted"/>
<evidence type="ECO:0000313" key="2">
    <source>
        <dbReference type="Proteomes" id="UP001151760"/>
    </source>
</evidence>
<dbReference type="InterPro" id="IPR012337">
    <property type="entry name" value="RNaseH-like_sf"/>
</dbReference>
<dbReference type="SUPFAM" id="SSF53098">
    <property type="entry name" value="Ribonuclease H-like"/>
    <property type="match status" value="1"/>
</dbReference>
<dbReference type="InterPro" id="IPR039537">
    <property type="entry name" value="Retrotran_Ty1/copia-like"/>
</dbReference>
<comment type="caution">
    <text evidence="1">The sequence shown here is derived from an EMBL/GenBank/DDBJ whole genome shotgun (WGS) entry which is preliminary data.</text>
</comment>
<dbReference type="PANTHER" id="PTHR42648:SF32">
    <property type="entry name" value="RIBONUCLEASE H-LIKE DOMAIN, GAG-PRE-INTEGRASE DOMAIN PROTEIN-RELATED"/>
    <property type="match status" value="1"/>
</dbReference>
<keyword evidence="2" id="KW-1185">Reference proteome</keyword>
<dbReference type="Proteomes" id="UP001151760">
    <property type="component" value="Unassembled WGS sequence"/>
</dbReference>
<reference evidence="1" key="2">
    <citation type="submission" date="2022-01" db="EMBL/GenBank/DDBJ databases">
        <authorList>
            <person name="Yamashiro T."/>
            <person name="Shiraishi A."/>
            <person name="Satake H."/>
            <person name="Nakayama K."/>
        </authorList>
    </citation>
    <scope>NUCLEOTIDE SEQUENCE</scope>
</reference>
<dbReference type="Gene3D" id="3.30.420.10">
    <property type="entry name" value="Ribonuclease H-like superfamily/Ribonuclease H"/>
    <property type="match status" value="1"/>
</dbReference>
<protein>
    <submittedName>
        <fullName evidence="1">Retrovirus-related pol polyprotein from transposon TNT 1-94</fullName>
    </submittedName>
</protein>
<sequence length="348" mass="39861">MLSEQVPGNIIKALGGKGRRKEKISSKEEPLPPLPKLIGAALSGTSESIISLSNLTLNMADLTLDTLIPRKTRPSVKVSPAYVMKKKIEKSPTNFSFPCTPKQNSVAERRNRTLIEAARTMLNSVKLPKQFWGEAVNTACYIKLIHHYEKAWLRHSYDRVLTRKIHDISFFHVFGCHVHIHNHKDHLGKFNEKANDGFFLGYSLVDKTFRCSTSKDKKWKKQYMLHSVKMMKSFLNPAQKVMQSTLMKTNPFQMMNYLNQRVKLLNALAILNPLKFTKADNHPALNEPDQTESADHFNLVEPQNNTWDLNPGDVQPSPTILSHPAKEETRGVNKNGYHHNTWCLYREY</sequence>
<name>A0ABQ5E5Y6_9ASTR</name>
<reference evidence="1" key="1">
    <citation type="journal article" date="2022" name="Int. J. Mol. Sci.">
        <title>Draft Genome of Tanacetum Coccineum: Genomic Comparison of Closely Related Tanacetum-Family Plants.</title>
        <authorList>
            <person name="Yamashiro T."/>
            <person name="Shiraishi A."/>
            <person name="Nakayama K."/>
            <person name="Satake H."/>
        </authorList>
    </citation>
    <scope>NUCLEOTIDE SEQUENCE</scope>
</reference>
<organism evidence="1 2">
    <name type="scientific">Tanacetum coccineum</name>
    <dbReference type="NCBI Taxonomy" id="301880"/>
    <lineage>
        <taxon>Eukaryota</taxon>
        <taxon>Viridiplantae</taxon>
        <taxon>Streptophyta</taxon>
        <taxon>Embryophyta</taxon>
        <taxon>Tracheophyta</taxon>
        <taxon>Spermatophyta</taxon>
        <taxon>Magnoliopsida</taxon>
        <taxon>eudicotyledons</taxon>
        <taxon>Gunneridae</taxon>
        <taxon>Pentapetalae</taxon>
        <taxon>asterids</taxon>
        <taxon>campanulids</taxon>
        <taxon>Asterales</taxon>
        <taxon>Asteraceae</taxon>
        <taxon>Asteroideae</taxon>
        <taxon>Anthemideae</taxon>
        <taxon>Anthemidinae</taxon>
        <taxon>Tanacetum</taxon>
    </lineage>
</organism>
<dbReference type="PANTHER" id="PTHR42648">
    <property type="entry name" value="TRANSPOSASE, PUTATIVE-RELATED"/>
    <property type="match status" value="1"/>
</dbReference>
<dbReference type="EMBL" id="BQNB010015970">
    <property type="protein sequence ID" value="GJT46270.1"/>
    <property type="molecule type" value="Genomic_DNA"/>
</dbReference>
<accession>A0ABQ5E5Y6</accession>
<gene>
    <name evidence="1" type="ORF">Tco_0954985</name>
</gene>